<dbReference type="Proteomes" id="UP000276133">
    <property type="component" value="Unassembled WGS sequence"/>
</dbReference>
<evidence type="ECO:0000313" key="1">
    <source>
        <dbReference type="EMBL" id="RNA21374.1"/>
    </source>
</evidence>
<accession>A0A3M7RD81</accession>
<reference evidence="1 2" key="1">
    <citation type="journal article" date="2018" name="Sci. Rep.">
        <title>Genomic signatures of local adaptation to the degree of environmental predictability in rotifers.</title>
        <authorList>
            <person name="Franch-Gras L."/>
            <person name="Hahn C."/>
            <person name="Garcia-Roger E.M."/>
            <person name="Carmona M.J."/>
            <person name="Serra M."/>
            <person name="Gomez A."/>
        </authorList>
    </citation>
    <scope>NUCLEOTIDE SEQUENCE [LARGE SCALE GENOMIC DNA]</scope>
    <source>
        <strain evidence="1">HYR1</strain>
    </source>
</reference>
<organism evidence="1 2">
    <name type="scientific">Brachionus plicatilis</name>
    <name type="common">Marine rotifer</name>
    <name type="synonym">Brachionus muelleri</name>
    <dbReference type="NCBI Taxonomy" id="10195"/>
    <lineage>
        <taxon>Eukaryota</taxon>
        <taxon>Metazoa</taxon>
        <taxon>Spiralia</taxon>
        <taxon>Gnathifera</taxon>
        <taxon>Rotifera</taxon>
        <taxon>Eurotatoria</taxon>
        <taxon>Monogononta</taxon>
        <taxon>Pseudotrocha</taxon>
        <taxon>Ploima</taxon>
        <taxon>Brachionidae</taxon>
        <taxon>Brachionus</taxon>
    </lineage>
</organism>
<evidence type="ECO:0000313" key="2">
    <source>
        <dbReference type="Proteomes" id="UP000276133"/>
    </source>
</evidence>
<sequence>MNLPYYLIHWISFYFQFQFQFQFQLHLKNKQSFKIKDKNQKFKAFAQLRHINFYNSIKILNHNYLIKLWNFVSRRSQKLCYFGGATIRKESFQKYT</sequence>
<proteinExistence type="predicted"/>
<protein>
    <submittedName>
        <fullName evidence="1">Uncharacterized protein</fullName>
    </submittedName>
</protein>
<keyword evidence="2" id="KW-1185">Reference proteome</keyword>
<dbReference type="AlphaFoldDB" id="A0A3M7RD81"/>
<gene>
    <name evidence="1" type="ORF">BpHYR1_014160</name>
</gene>
<comment type="caution">
    <text evidence="1">The sequence shown here is derived from an EMBL/GenBank/DDBJ whole genome shotgun (WGS) entry which is preliminary data.</text>
</comment>
<dbReference type="EMBL" id="REGN01003678">
    <property type="protein sequence ID" value="RNA21374.1"/>
    <property type="molecule type" value="Genomic_DNA"/>
</dbReference>
<name>A0A3M7RD81_BRAPC</name>